<dbReference type="KEGG" id="pnd:Pla175_33250"/>
<evidence type="ECO:0000313" key="4">
    <source>
        <dbReference type="Proteomes" id="UP000317429"/>
    </source>
</evidence>
<dbReference type="Gene3D" id="3.40.50.1400">
    <property type="match status" value="1"/>
</dbReference>
<protein>
    <submittedName>
        <fullName evidence="3">Sirohydrochlorin ferrochelatase</fullName>
        <ecNumber evidence="3">4.99.1.4</ecNumber>
    </submittedName>
</protein>
<dbReference type="CDD" id="cd03416">
    <property type="entry name" value="CbiX_SirB_N"/>
    <property type="match status" value="1"/>
</dbReference>
<dbReference type="GO" id="GO:0046872">
    <property type="term" value="F:metal ion binding"/>
    <property type="evidence" value="ECO:0007669"/>
    <property type="project" value="UniProtKB-KW"/>
</dbReference>
<dbReference type="SUPFAM" id="SSF53800">
    <property type="entry name" value="Chelatase"/>
    <property type="match status" value="1"/>
</dbReference>
<dbReference type="AlphaFoldDB" id="A0A518DEM9"/>
<dbReference type="RefSeq" id="WP_145287383.1">
    <property type="nucleotide sequence ID" value="NZ_CP036291.1"/>
</dbReference>
<dbReference type="Proteomes" id="UP000317429">
    <property type="component" value="Chromosome"/>
</dbReference>
<accession>A0A518DEM9</accession>
<keyword evidence="1" id="KW-0479">Metal-binding</keyword>
<reference evidence="3 4" key="1">
    <citation type="submission" date="2019-02" db="EMBL/GenBank/DDBJ databases">
        <title>Deep-cultivation of Planctomycetes and their phenomic and genomic characterization uncovers novel biology.</title>
        <authorList>
            <person name="Wiegand S."/>
            <person name="Jogler M."/>
            <person name="Boedeker C."/>
            <person name="Pinto D."/>
            <person name="Vollmers J."/>
            <person name="Rivas-Marin E."/>
            <person name="Kohn T."/>
            <person name="Peeters S.H."/>
            <person name="Heuer A."/>
            <person name="Rast P."/>
            <person name="Oberbeckmann S."/>
            <person name="Bunk B."/>
            <person name="Jeske O."/>
            <person name="Meyerdierks A."/>
            <person name="Storesund J.E."/>
            <person name="Kallscheuer N."/>
            <person name="Luecker S."/>
            <person name="Lage O.M."/>
            <person name="Pohl T."/>
            <person name="Merkel B.J."/>
            <person name="Hornburger P."/>
            <person name="Mueller R.-W."/>
            <person name="Bruemmer F."/>
            <person name="Labrenz M."/>
            <person name="Spormann A.M."/>
            <person name="Op den Camp H."/>
            <person name="Overmann J."/>
            <person name="Amann R."/>
            <person name="Jetten M.S.M."/>
            <person name="Mascher T."/>
            <person name="Medema M.H."/>
            <person name="Devos D.P."/>
            <person name="Kaster A.-K."/>
            <person name="Ovreas L."/>
            <person name="Rohde M."/>
            <person name="Galperin M.Y."/>
            <person name="Jogler C."/>
        </authorList>
    </citation>
    <scope>NUCLEOTIDE SEQUENCE [LARGE SCALE GENOMIC DNA]</scope>
    <source>
        <strain evidence="3 4">Pla175</strain>
    </source>
</reference>
<gene>
    <name evidence="3" type="primary">sirB</name>
    <name evidence="3" type="ORF">Pla175_33250</name>
</gene>
<keyword evidence="4" id="KW-1185">Reference proteome</keyword>
<keyword evidence="2 3" id="KW-0456">Lyase</keyword>
<dbReference type="PANTHER" id="PTHR33542">
    <property type="entry name" value="SIROHYDROCHLORIN FERROCHELATASE, CHLOROPLASTIC"/>
    <property type="match status" value="1"/>
</dbReference>
<evidence type="ECO:0000256" key="2">
    <source>
        <dbReference type="ARBA" id="ARBA00023239"/>
    </source>
</evidence>
<organism evidence="3 4">
    <name type="scientific">Pirellulimonas nuda</name>
    <dbReference type="NCBI Taxonomy" id="2528009"/>
    <lineage>
        <taxon>Bacteria</taxon>
        <taxon>Pseudomonadati</taxon>
        <taxon>Planctomycetota</taxon>
        <taxon>Planctomycetia</taxon>
        <taxon>Pirellulales</taxon>
        <taxon>Lacipirellulaceae</taxon>
        <taxon>Pirellulimonas</taxon>
    </lineage>
</organism>
<dbReference type="Pfam" id="PF01903">
    <property type="entry name" value="CbiX"/>
    <property type="match status" value="1"/>
</dbReference>
<dbReference type="EMBL" id="CP036291">
    <property type="protein sequence ID" value="QDU89928.1"/>
    <property type="molecule type" value="Genomic_DNA"/>
</dbReference>
<evidence type="ECO:0000256" key="1">
    <source>
        <dbReference type="ARBA" id="ARBA00022723"/>
    </source>
</evidence>
<dbReference type="OrthoDB" id="9797895at2"/>
<name>A0A518DEM9_9BACT</name>
<dbReference type="PANTHER" id="PTHR33542:SF3">
    <property type="entry name" value="SIROHYDROCHLORIN FERROCHELATASE, CHLOROPLASTIC"/>
    <property type="match status" value="1"/>
</dbReference>
<dbReference type="InterPro" id="IPR050963">
    <property type="entry name" value="Sirohydro_Cobaltochel/CbiX"/>
</dbReference>
<dbReference type="EC" id="4.99.1.4" evidence="3"/>
<proteinExistence type="predicted"/>
<sequence>MNAPRETLKARVGADESVGIIVVDHGSRRDASNALLLEVAELFRRQSGMEIVEPAHMELAEPSIATAFDRCVERGAKRVVVMPYFLGPGRHWDQDIPALSAKAAARHPGVSHLVTAPLGIDPLIAAVMEDRIAVCLTNAAGAEAACNACGDGGRCRGS</sequence>
<evidence type="ECO:0000313" key="3">
    <source>
        <dbReference type="EMBL" id="QDU89928.1"/>
    </source>
</evidence>
<dbReference type="InterPro" id="IPR002762">
    <property type="entry name" value="CbiX-like"/>
</dbReference>
<dbReference type="GO" id="GO:0051266">
    <property type="term" value="F:sirohydrochlorin ferrochelatase activity"/>
    <property type="evidence" value="ECO:0007669"/>
    <property type="project" value="UniProtKB-EC"/>
</dbReference>